<dbReference type="EMBL" id="JBFDAA010000007">
    <property type="protein sequence ID" value="KAL1130926.1"/>
    <property type="molecule type" value="Genomic_DNA"/>
</dbReference>
<organism evidence="2 3">
    <name type="scientific">Ranatra chinensis</name>
    <dbReference type="NCBI Taxonomy" id="642074"/>
    <lineage>
        <taxon>Eukaryota</taxon>
        <taxon>Metazoa</taxon>
        <taxon>Ecdysozoa</taxon>
        <taxon>Arthropoda</taxon>
        <taxon>Hexapoda</taxon>
        <taxon>Insecta</taxon>
        <taxon>Pterygota</taxon>
        <taxon>Neoptera</taxon>
        <taxon>Paraneoptera</taxon>
        <taxon>Hemiptera</taxon>
        <taxon>Heteroptera</taxon>
        <taxon>Panheteroptera</taxon>
        <taxon>Nepomorpha</taxon>
        <taxon>Nepidae</taxon>
        <taxon>Ranatrinae</taxon>
        <taxon>Ranatra</taxon>
    </lineage>
</organism>
<protein>
    <submittedName>
        <fullName evidence="2">Uncharacterized protein</fullName>
    </submittedName>
</protein>
<reference evidence="2 3" key="1">
    <citation type="submission" date="2024-07" db="EMBL/GenBank/DDBJ databases">
        <title>Chromosome-level genome assembly of the water stick insect Ranatra chinensis (Heteroptera: Nepidae).</title>
        <authorList>
            <person name="Liu X."/>
        </authorList>
    </citation>
    <scope>NUCLEOTIDE SEQUENCE [LARGE SCALE GENOMIC DNA]</scope>
    <source>
        <strain evidence="2">Cailab_2021Rc</strain>
        <tissue evidence="2">Muscle</tissue>
    </source>
</reference>
<keyword evidence="3" id="KW-1185">Reference proteome</keyword>
<comment type="caution">
    <text evidence="2">The sequence shown here is derived from an EMBL/GenBank/DDBJ whole genome shotgun (WGS) entry which is preliminary data.</text>
</comment>
<keyword evidence="1" id="KW-0472">Membrane</keyword>
<proteinExistence type="predicted"/>
<keyword evidence="1" id="KW-0812">Transmembrane</keyword>
<evidence type="ECO:0000313" key="2">
    <source>
        <dbReference type="EMBL" id="KAL1130926.1"/>
    </source>
</evidence>
<gene>
    <name evidence="2" type="ORF">AAG570_012167</name>
</gene>
<sequence>MASKRGNMFYQNKKQETTEIGKQRARFSWWSSRLGERFPLYGLPFVLWGVAQPPGCVYPPHSSKEAPQNMFGRLDAIFTLDRLRVITVQLTGVDQGVQAPKHVLPEQGNKYVYFERVRKRGYGVLEGGVDEAGATGQSSARRRPRYDGSSGHLFLSVDWLMSYRDTMRCSPCVVLLVSAAILGTAPASACLYGCICFKTTVRCMQLYLETIPPIPDNTTVLYFDGVLSLPESKVSVVSQYLGDDSNMRKETS</sequence>
<accession>A0ABD0YIB1</accession>
<feature type="transmembrane region" description="Helical" evidence="1">
    <location>
        <begin position="173"/>
        <end position="197"/>
    </location>
</feature>
<dbReference type="AlphaFoldDB" id="A0ABD0YIB1"/>
<name>A0ABD0YIB1_9HEMI</name>
<keyword evidence="1" id="KW-1133">Transmembrane helix</keyword>
<evidence type="ECO:0000256" key="1">
    <source>
        <dbReference type="SAM" id="Phobius"/>
    </source>
</evidence>
<dbReference type="Proteomes" id="UP001558652">
    <property type="component" value="Unassembled WGS sequence"/>
</dbReference>
<evidence type="ECO:0000313" key="3">
    <source>
        <dbReference type="Proteomes" id="UP001558652"/>
    </source>
</evidence>